<dbReference type="UniPathway" id="UPA00619">
    <property type="reaction ID" value="UER00676"/>
</dbReference>
<dbReference type="HAMAP" id="MF_01374">
    <property type="entry name" value="Glyoxalase_2"/>
    <property type="match status" value="1"/>
</dbReference>
<keyword evidence="6 7" id="KW-0862">Zinc</keyword>
<dbReference type="NCBIfam" id="TIGR03413">
    <property type="entry name" value="GSH_gloB"/>
    <property type="match status" value="1"/>
</dbReference>
<comment type="similarity">
    <text evidence="3 7">Belongs to the metallo-beta-lactamase superfamily. Glyoxalase II family.</text>
</comment>
<dbReference type="InterPro" id="IPR050110">
    <property type="entry name" value="Glyoxalase_II_hydrolase"/>
</dbReference>
<comment type="catalytic activity">
    <reaction evidence="1 7">
        <text>an S-(2-hydroxyacyl)glutathione + H2O = a 2-hydroxy carboxylate + glutathione + H(+)</text>
        <dbReference type="Rhea" id="RHEA:21864"/>
        <dbReference type="ChEBI" id="CHEBI:15377"/>
        <dbReference type="ChEBI" id="CHEBI:15378"/>
        <dbReference type="ChEBI" id="CHEBI:57925"/>
        <dbReference type="ChEBI" id="CHEBI:58896"/>
        <dbReference type="ChEBI" id="CHEBI:71261"/>
        <dbReference type="EC" id="3.1.2.6"/>
    </reaction>
</comment>
<dbReference type="InterPro" id="IPR036866">
    <property type="entry name" value="RibonucZ/Hydroxyglut_hydro"/>
</dbReference>
<feature type="binding site" evidence="7">
    <location>
        <position position="56"/>
    </location>
    <ligand>
        <name>Zn(2+)</name>
        <dbReference type="ChEBI" id="CHEBI:29105"/>
        <label>1</label>
    </ligand>
</feature>
<dbReference type="Pfam" id="PF00753">
    <property type="entry name" value="Lactamase_B"/>
    <property type="match status" value="2"/>
</dbReference>
<comment type="function">
    <text evidence="7">Thiolesterase that catalyzes the hydrolysis of S-D-lactoyl-glutathione to form glutathione and D-lactic acid.</text>
</comment>
<gene>
    <name evidence="7" type="primary">gloB</name>
</gene>
<reference evidence="9" key="1">
    <citation type="journal article" date="2005" name="PLoS Biol.">
        <title>New insights into metabolic properties of marine bacteria encoding proteorhodopsins.</title>
        <authorList>
            <person name="Sabehi G."/>
            <person name="Loy A."/>
            <person name="Jung K.H."/>
            <person name="Partha R."/>
            <person name="Spudich J.L."/>
            <person name="Isaacson T."/>
            <person name="Hirschberg J."/>
            <person name="Wagner M."/>
            <person name="Beja O."/>
        </authorList>
    </citation>
    <scope>NUCLEOTIDE SEQUENCE</scope>
</reference>
<dbReference type="PANTHER" id="PTHR43705">
    <property type="entry name" value="HYDROXYACYLGLUTATHIONE HYDROLASE"/>
    <property type="match status" value="1"/>
</dbReference>
<comment type="pathway">
    <text evidence="2 7">Secondary metabolite metabolism; methylglyoxal degradation; (R)-lactate from methylglyoxal: step 2/2.</text>
</comment>
<evidence type="ECO:0000259" key="8">
    <source>
        <dbReference type="SMART" id="SM00849"/>
    </source>
</evidence>
<dbReference type="SUPFAM" id="SSF56281">
    <property type="entry name" value="Metallo-hydrolase/oxidoreductase"/>
    <property type="match status" value="1"/>
</dbReference>
<dbReference type="GO" id="GO:0019243">
    <property type="term" value="P:methylglyoxal catabolic process to D-lactate via S-lactoyl-glutathione"/>
    <property type="evidence" value="ECO:0007669"/>
    <property type="project" value="UniProtKB-UniRule"/>
</dbReference>
<proteinExistence type="inferred from homology"/>
<name>Q4JMK5_9BACT</name>
<feature type="binding site" evidence="7">
    <location>
        <position position="58"/>
    </location>
    <ligand>
        <name>Zn(2+)</name>
        <dbReference type="ChEBI" id="CHEBI:29105"/>
        <label>1</label>
    </ligand>
</feature>
<evidence type="ECO:0000256" key="7">
    <source>
        <dbReference type="HAMAP-Rule" id="MF_01374"/>
    </source>
</evidence>
<dbReference type="InterPro" id="IPR032282">
    <property type="entry name" value="HAGH_C"/>
</dbReference>
<evidence type="ECO:0000313" key="9">
    <source>
        <dbReference type="EMBL" id="AAY87308.1"/>
    </source>
</evidence>
<feature type="domain" description="Metallo-beta-lactamase" evidence="8">
    <location>
        <begin position="13"/>
        <end position="167"/>
    </location>
</feature>
<evidence type="ECO:0000256" key="1">
    <source>
        <dbReference type="ARBA" id="ARBA00001623"/>
    </source>
</evidence>
<dbReference type="EC" id="3.1.2.6" evidence="7"/>
<accession>Q4JMK5</accession>
<feature type="binding site" evidence="7">
    <location>
        <position position="129"/>
    </location>
    <ligand>
        <name>Zn(2+)</name>
        <dbReference type="ChEBI" id="CHEBI:29105"/>
        <label>1</label>
    </ligand>
</feature>
<keyword evidence="4 7" id="KW-0479">Metal-binding</keyword>
<dbReference type="PANTHER" id="PTHR43705:SF1">
    <property type="entry name" value="HYDROXYACYLGLUTATHIONE HYDROLASE GLOB"/>
    <property type="match status" value="1"/>
</dbReference>
<dbReference type="GO" id="GO:0046872">
    <property type="term" value="F:metal ion binding"/>
    <property type="evidence" value="ECO:0007669"/>
    <property type="project" value="UniProtKB-KW"/>
</dbReference>
<evidence type="ECO:0000256" key="2">
    <source>
        <dbReference type="ARBA" id="ARBA00004963"/>
    </source>
</evidence>
<sequence length="251" mass="27212">MSLAIDQFTYNQDNYGVLLHDGETGETALIDAGDATAALSALESNGWELTQIWITHHHGDHTAGLQELVAETNAEIFGPAGVAGIEQVMADGGSFDFARLKVEVIATPGHTLDMLNYHLPQEKLVFTGDTLFAMGCGRLFEGDAAMMWESLKRLMALDDDTIIYCGHEYTAANAAFALSVDPDNVALQRRAEAVAELRAAGAPTVPTIMALEKETNPFLRASDTAIRDNLGLPSVPDEDVFAEIRRRKDSF</sequence>
<dbReference type="Gene3D" id="3.60.15.10">
    <property type="entry name" value="Ribonuclease Z/Hydroxyacylglutathione hydrolase-like"/>
    <property type="match status" value="1"/>
</dbReference>
<dbReference type="InterPro" id="IPR001279">
    <property type="entry name" value="Metallo-B-lactamas"/>
</dbReference>
<dbReference type="CDD" id="cd07723">
    <property type="entry name" value="hydroxyacylglutathione_hydrolase_MBL-fold"/>
    <property type="match status" value="1"/>
</dbReference>
<comment type="subunit">
    <text evidence="7">Monomer.</text>
</comment>
<feature type="binding site" evidence="7">
    <location>
        <position position="110"/>
    </location>
    <ligand>
        <name>Zn(2+)</name>
        <dbReference type="ChEBI" id="CHEBI:29105"/>
        <label>1</label>
    </ligand>
</feature>
<dbReference type="InterPro" id="IPR035680">
    <property type="entry name" value="Clx_II_MBL"/>
</dbReference>
<feature type="binding site" evidence="7">
    <location>
        <position position="129"/>
    </location>
    <ligand>
        <name>Zn(2+)</name>
        <dbReference type="ChEBI" id="CHEBI:29105"/>
        <label>2</label>
    </ligand>
</feature>
<protein>
    <recommendedName>
        <fullName evidence="7">Hydroxyacylglutathione hydrolase</fullName>
        <ecNumber evidence="7">3.1.2.6</ecNumber>
    </recommendedName>
    <alternativeName>
        <fullName evidence="7">Glyoxalase II</fullName>
        <shortName evidence="7">Glx II</shortName>
    </alternativeName>
</protein>
<feature type="binding site" evidence="7">
    <location>
        <position position="61"/>
    </location>
    <ligand>
        <name>Zn(2+)</name>
        <dbReference type="ChEBI" id="CHEBI:29105"/>
        <label>2</label>
    </ligand>
</feature>
<evidence type="ECO:0000256" key="3">
    <source>
        <dbReference type="ARBA" id="ARBA00006759"/>
    </source>
</evidence>
<evidence type="ECO:0000256" key="5">
    <source>
        <dbReference type="ARBA" id="ARBA00022801"/>
    </source>
</evidence>
<feature type="binding site" evidence="7">
    <location>
        <position position="167"/>
    </location>
    <ligand>
        <name>Zn(2+)</name>
        <dbReference type="ChEBI" id="CHEBI:29105"/>
        <label>2</label>
    </ligand>
</feature>
<dbReference type="InterPro" id="IPR017782">
    <property type="entry name" value="Hydroxyacylglutathione_Hdrlase"/>
</dbReference>
<feature type="binding site" evidence="7">
    <location>
        <position position="60"/>
    </location>
    <ligand>
        <name>Zn(2+)</name>
        <dbReference type="ChEBI" id="CHEBI:29105"/>
        <label>2</label>
    </ligand>
</feature>
<keyword evidence="5 7" id="KW-0378">Hydrolase</keyword>
<dbReference type="AlphaFoldDB" id="Q4JMK5"/>
<dbReference type="GO" id="GO:0004416">
    <property type="term" value="F:hydroxyacylglutathione hydrolase activity"/>
    <property type="evidence" value="ECO:0007669"/>
    <property type="project" value="UniProtKB-UniRule"/>
</dbReference>
<evidence type="ECO:0000256" key="6">
    <source>
        <dbReference type="ARBA" id="ARBA00022833"/>
    </source>
</evidence>
<dbReference type="Pfam" id="PF16123">
    <property type="entry name" value="HAGH_C"/>
    <property type="match status" value="1"/>
</dbReference>
<dbReference type="PIRSF" id="PIRSF005457">
    <property type="entry name" value="Glx"/>
    <property type="match status" value="1"/>
</dbReference>
<dbReference type="SMART" id="SM00849">
    <property type="entry name" value="Lactamase_B"/>
    <property type="match status" value="1"/>
</dbReference>
<organism evidence="9">
    <name type="scientific">uncultured bacterium BAC17H8</name>
    <dbReference type="NCBI Taxonomy" id="332980"/>
    <lineage>
        <taxon>Bacteria</taxon>
        <taxon>environmental samples</taxon>
    </lineage>
</organism>
<evidence type="ECO:0000256" key="4">
    <source>
        <dbReference type="ARBA" id="ARBA00022723"/>
    </source>
</evidence>
<comment type="cofactor">
    <cofactor evidence="7">
        <name>Zn(2+)</name>
        <dbReference type="ChEBI" id="CHEBI:29105"/>
    </cofactor>
    <text evidence="7">Binds 2 Zn(2+) ions per subunit.</text>
</comment>
<dbReference type="EMBL" id="DQ068068">
    <property type="protein sequence ID" value="AAY87308.1"/>
    <property type="molecule type" value="Genomic_DNA"/>
</dbReference>